<evidence type="ECO:0000313" key="3">
    <source>
        <dbReference type="Proteomes" id="UP000244893"/>
    </source>
</evidence>
<dbReference type="InterPro" id="IPR021362">
    <property type="entry name" value="DUF2834"/>
</dbReference>
<feature type="transmembrane region" description="Helical" evidence="1">
    <location>
        <begin position="47"/>
        <end position="67"/>
    </location>
</feature>
<organism evidence="2 3">
    <name type="scientific">Amnibacterium flavum</name>
    <dbReference type="NCBI Taxonomy" id="2173173"/>
    <lineage>
        <taxon>Bacteria</taxon>
        <taxon>Bacillati</taxon>
        <taxon>Actinomycetota</taxon>
        <taxon>Actinomycetes</taxon>
        <taxon>Micrococcales</taxon>
        <taxon>Microbacteriaceae</taxon>
        <taxon>Amnibacterium</taxon>
    </lineage>
</organism>
<keyword evidence="1" id="KW-1133">Transmembrane helix</keyword>
<keyword evidence="3" id="KW-1185">Reference proteome</keyword>
<dbReference type="EMBL" id="QEOP01000002">
    <property type="protein sequence ID" value="PVZ94072.1"/>
    <property type="molecule type" value="Genomic_DNA"/>
</dbReference>
<keyword evidence="1" id="KW-0812">Transmembrane</keyword>
<accession>A0A2V1HQZ9</accession>
<proteinExistence type="predicted"/>
<dbReference type="RefSeq" id="WP_116756586.1">
    <property type="nucleotide sequence ID" value="NZ_JBHUEX010000001.1"/>
</dbReference>
<name>A0A2V1HQZ9_9MICO</name>
<dbReference type="OrthoDB" id="4231743at2"/>
<protein>
    <recommendedName>
        <fullName evidence="4">DUF2834 domain-containing protein</fullName>
    </recommendedName>
</protein>
<sequence length="115" mass="12679">MTKNWTPLAVIYLVLALIGFAGTWYYNIRTVLDGRDFLGEILSAGPAVGSFSVDLLVVAIAAGAFMVIEGRRIGMRLPWVYLILAAVVALAFALPLFLSQRERRLDRSALRSSYT</sequence>
<dbReference type="AlphaFoldDB" id="A0A2V1HQZ9"/>
<comment type="caution">
    <text evidence="2">The sequence shown here is derived from an EMBL/GenBank/DDBJ whole genome shotgun (WGS) entry which is preliminary data.</text>
</comment>
<feature type="transmembrane region" description="Helical" evidence="1">
    <location>
        <begin position="6"/>
        <end position="26"/>
    </location>
</feature>
<dbReference type="Pfam" id="PF11196">
    <property type="entry name" value="DUF2834"/>
    <property type="match status" value="1"/>
</dbReference>
<reference evidence="2 3" key="1">
    <citation type="submission" date="2018-05" db="EMBL/GenBank/DDBJ databases">
        <title>Amnibacterium sp. M8JJ-5, whole genome shotgun sequence.</title>
        <authorList>
            <person name="Tuo L."/>
        </authorList>
    </citation>
    <scope>NUCLEOTIDE SEQUENCE [LARGE SCALE GENOMIC DNA]</scope>
    <source>
        <strain evidence="2 3">M8JJ-5</strain>
    </source>
</reference>
<evidence type="ECO:0000256" key="1">
    <source>
        <dbReference type="SAM" id="Phobius"/>
    </source>
</evidence>
<evidence type="ECO:0000313" key="2">
    <source>
        <dbReference type="EMBL" id="PVZ94072.1"/>
    </source>
</evidence>
<keyword evidence="1" id="KW-0472">Membrane</keyword>
<gene>
    <name evidence="2" type="ORF">DDQ50_09980</name>
</gene>
<dbReference type="Proteomes" id="UP000244893">
    <property type="component" value="Unassembled WGS sequence"/>
</dbReference>
<evidence type="ECO:0008006" key="4">
    <source>
        <dbReference type="Google" id="ProtNLM"/>
    </source>
</evidence>
<feature type="transmembrane region" description="Helical" evidence="1">
    <location>
        <begin position="79"/>
        <end position="98"/>
    </location>
</feature>